<organism evidence="1 2">
    <name type="scientific">Pedobacter chitinilyticus</name>
    <dbReference type="NCBI Taxonomy" id="2233776"/>
    <lineage>
        <taxon>Bacteria</taxon>
        <taxon>Pseudomonadati</taxon>
        <taxon>Bacteroidota</taxon>
        <taxon>Sphingobacteriia</taxon>
        <taxon>Sphingobacteriales</taxon>
        <taxon>Sphingobacteriaceae</taxon>
        <taxon>Pedobacter</taxon>
    </lineage>
</organism>
<comment type="caution">
    <text evidence="1">The sequence shown here is derived from an EMBL/GenBank/DDBJ whole genome shotgun (WGS) entry which is preliminary data.</text>
</comment>
<sequence length="442" mass="48104">MKKIAYLMLCTMIILFSCKKDKEYKTYAVIVQLEYPAGSALSAVEGVKVKATGRNTSFEATTDKEGKAVFNLPNDIYEVSSSDKRTTGLSTFNYNAVKSNVAVAEGWNSEQIVKLELEASAISQIIVKELFTGGTPTDNGSAAFKHDRYVILYNNSNTNASLANICLATAMPYNSTGSNNYYGADGSLTYLKERWMPAGQGFWYFQQDVVLKPGEQIVIALNNAVNNSVTHTKSINFNNANYYCTYDVAITSYPNTGTYKAPAELIPSSHYLKAIRYGAGNAWTLSNVSPGFFLFELKDMTPSALGANVSYNSLYGGSATLVDKKIPVSWVVDAVEAYEIGKANQKRFTGAIDAGYVNYTGDLGYSIYRNVDEAATKAIAGNTTKLVYNYSYGTTNVTGGSTDPSGIDAEASVANGARIIYKDTNNSTNDFHMRSRATLRTN</sequence>
<dbReference type="Pfam" id="PF16215">
    <property type="entry name" value="DUF4876"/>
    <property type="match status" value="1"/>
</dbReference>
<dbReference type="OrthoDB" id="1409865at2"/>
<dbReference type="EMBL" id="SAYW01000001">
    <property type="protein sequence ID" value="RWU10757.1"/>
    <property type="molecule type" value="Genomic_DNA"/>
</dbReference>
<dbReference type="AlphaFoldDB" id="A0A3S3R935"/>
<proteinExistence type="predicted"/>
<accession>A0A3S3R935</accession>
<dbReference type="Proteomes" id="UP000284120">
    <property type="component" value="Unassembled WGS sequence"/>
</dbReference>
<name>A0A3S3R935_9SPHI</name>
<dbReference type="RefSeq" id="WP_113646242.1">
    <property type="nucleotide sequence ID" value="NZ_QMHN01000001.1"/>
</dbReference>
<protein>
    <submittedName>
        <fullName evidence="1">DUF4876 domain-containing protein</fullName>
    </submittedName>
</protein>
<evidence type="ECO:0000313" key="2">
    <source>
        <dbReference type="Proteomes" id="UP000284120"/>
    </source>
</evidence>
<dbReference type="PROSITE" id="PS51257">
    <property type="entry name" value="PROKAR_LIPOPROTEIN"/>
    <property type="match status" value="1"/>
</dbReference>
<reference evidence="1 2" key="1">
    <citation type="submission" date="2018-06" db="EMBL/GenBank/DDBJ databases">
        <title>Pedobacter endophyticus sp. nov., an endophytic bacterium isolated from a leaf of Triticum aestivum.</title>
        <authorList>
            <person name="Zhang L."/>
        </authorList>
    </citation>
    <scope>NUCLEOTIDE SEQUENCE [LARGE SCALE GENOMIC DNA]</scope>
    <source>
        <strain evidence="1 2">CM134L-2</strain>
    </source>
</reference>
<keyword evidence="2" id="KW-1185">Reference proteome</keyword>
<evidence type="ECO:0000313" key="1">
    <source>
        <dbReference type="EMBL" id="RWU10757.1"/>
    </source>
</evidence>
<dbReference type="InterPro" id="IPR032627">
    <property type="entry name" value="DUF4876"/>
</dbReference>
<gene>
    <name evidence="1" type="ORF">DPV69_05355</name>
</gene>